<accession>A0A9Q0Z3P1</accession>
<dbReference type="OrthoDB" id="261960at2759"/>
<keyword evidence="2" id="KW-0472">Membrane</keyword>
<evidence type="ECO:0000313" key="4">
    <source>
        <dbReference type="EMBL" id="KAJ6720028.1"/>
    </source>
</evidence>
<reference evidence="4" key="2">
    <citation type="journal article" date="2023" name="Int. J. Mol. Sci.">
        <title>De Novo Assembly and Annotation of 11 Diverse Shrub Willow (Salix) Genomes Reveals Novel Gene Organization in Sex-Linked Regions.</title>
        <authorList>
            <person name="Hyden B."/>
            <person name="Feng K."/>
            <person name="Yates T.B."/>
            <person name="Jawdy S."/>
            <person name="Cereghino C."/>
            <person name="Smart L.B."/>
            <person name="Muchero W."/>
        </authorList>
    </citation>
    <scope>NUCLEOTIDE SEQUENCE [LARGE SCALE GENOMIC DNA]</scope>
    <source>
        <tissue evidence="4">Shoot tip</tissue>
    </source>
</reference>
<feature type="transmembrane region" description="Helical" evidence="2">
    <location>
        <begin position="98"/>
        <end position="119"/>
    </location>
</feature>
<dbReference type="GO" id="GO:0008237">
    <property type="term" value="F:metallopeptidase activity"/>
    <property type="evidence" value="ECO:0007669"/>
    <property type="project" value="TreeGrafter"/>
</dbReference>
<dbReference type="Pfam" id="PF08325">
    <property type="entry name" value="WLM"/>
    <property type="match status" value="1"/>
</dbReference>
<dbReference type="AlphaFoldDB" id="A0A9Q0Z3P1"/>
<dbReference type="PANTHER" id="PTHR46622">
    <property type="entry name" value="DNA-DEPENDENT METALLOPROTEASE WSS1"/>
    <property type="match status" value="1"/>
</dbReference>
<feature type="region of interest" description="Disordered" evidence="1">
    <location>
        <begin position="151"/>
        <end position="240"/>
    </location>
</feature>
<feature type="compositionally biased region" description="Basic residues" evidence="1">
    <location>
        <begin position="15"/>
        <end position="36"/>
    </location>
</feature>
<evidence type="ECO:0000256" key="2">
    <source>
        <dbReference type="SAM" id="Phobius"/>
    </source>
</evidence>
<dbReference type="GO" id="GO:0005634">
    <property type="term" value="C:nucleus"/>
    <property type="evidence" value="ECO:0007669"/>
    <property type="project" value="TreeGrafter"/>
</dbReference>
<dbReference type="PROSITE" id="PS51397">
    <property type="entry name" value="WLM"/>
    <property type="match status" value="1"/>
</dbReference>
<feature type="compositionally biased region" description="Polar residues" evidence="1">
    <location>
        <begin position="1"/>
        <end position="11"/>
    </location>
</feature>
<feature type="compositionally biased region" description="Low complexity" evidence="1">
    <location>
        <begin position="153"/>
        <end position="165"/>
    </location>
</feature>
<keyword evidence="2" id="KW-0812">Transmembrane</keyword>
<sequence length="299" mass="32579">MTSTKHGNQTPEKGWRRKCKESTRKSSKTRTTHHGKTQMESQSPACFRPVNRAHAGLNIGGGAEAKLRSRRPNNEWHFFPYEQILDTMSHELCHNNCWLFLLVSVMITLYLAIPTVVVYQARNVGELMAKGITGTGQGFDLPGRCLGGFSRQPPLSSLRPSALAATENRARRDALLPSGPKRSGGDSNIKAPLSPTQASAMAAERRLHDDLWHESKSSDSVTSIEGIVGHPAGSSISASSKPMELTCEACGTQRHKDVAKFKGDMAKTCIRMCSTSVGGGFWAQSMQRNSWLPDSAASL</sequence>
<name>A0A9Q0Z3P1_SALVM</name>
<evidence type="ECO:0000259" key="3">
    <source>
        <dbReference type="PROSITE" id="PS51397"/>
    </source>
</evidence>
<keyword evidence="5" id="KW-1185">Reference proteome</keyword>
<evidence type="ECO:0000256" key="1">
    <source>
        <dbReference type="SAM" id="MobiDB-lite"/>
    </source>
</evidence>
<feature type="compositionally biased region" description="Basic and acidic residues" evidence="1">
    <location>
        <begin position="203"/>
        <end position="217"/>
    </location>
</feature>
<dbReference type="Proteomes" id="UP001151529">
    <property type="component" value="Chromosome 10"/>
</dbReference>
<proteinExistence type="predicted"/>
<reference evidence="4" key="1">
    <citation type="submission" date="2022-11" db="EMBL/GenBank/DDBJ databases">
        <authorList>
            <person name="Hyden B.L."/>
            <person name="Feng K."/>
            <person name="Yates T."/>
            <person name="Jawdy S."/>
            <person name="Smart L.B."/>
            <person name="Muchero W."/>
        </authorList>
    </citation>
    <scope>NUCLEOTIDE SEQUENCE</scope>
    <source>
        <tissue evidence="4">Shoot tip</tissue>
    </source>
</reference>
<dbReference type="GO" id="GO:0006281">
    <property type="term" value="P:DNA repair"/>
    <property type="evidence" value="ECO:0007669"/>
    <property type="project" value="TreeGrafter"/>
</dbReference>
<dbReference type="PANTHER" id="PTHR46622:SF1">
    <property type="entry name" value="DNA-DEPENDENT METALLOPROTEASE WSS1"/>
    <property type="match status" value="1"/>
</dbReference>
<gene>
    <name evidence="4" type="ORF">OIU85_023270</name>
</gene>
<dbReference type="EMBL" id="JAPFFL010000006">
    <property type="protein sequence ID" value="KAJ6720028.1"/>
    <property type="molecule type" value="Genomic_DNA"/>
</dbReference>
<dbReference type="InterPro" id="IPR013536">
    <property type="entry name" value="WLM_dom"/>
</dbReference>
<keyword evidence="2" id="KW-1133">Transmembrane helix</keyword>
<comment type="caution">
    <text evidence="4">The sequence shown here is derived from an EMBL/GenBank/DDBJ whole genome shotgun (WGS) entry which is preliminary data.</text>
</comment>
<protein>
    <submittedName>
        <fullName evidence="4">ZINC ION BINDING PROTEIN</fullName>
    </submittedName>
</protein>
<organism evidence="4 5">
    <name type="scientific">Salix viminalis</name>
    <name type="common">Common osier</name>
    <name type="synonym">Basket willow</name>
    <dbReference type="NCBI Taxonomy" id="40686"/>
    <lineage>
        <taxon>Eukaryota</taxon>
        <taxon>Viridiplantae</taxon>
        <taxon>Streptophyta</taxon>
        <taxon>Embryophyta</taxon>
        <taxon>Tracheophyta</taxon>
        <taxon>Spermatophyta</taxon>
        <taxon>Magnoliopsida</taxon>
        <taxon>eudicotyledons</taxon>
        <taxon>Gunneridae</taxon>
        <taxon>Pentapetalae</taxon>
        <taxon>rosids</taxon>
        <taxon>fabids</taxon>
        <taxon>Malpighiales</taxon>
        <taxon>Salicaceae</taxon>
        <taxon>Saliceae</taxon>
        <taxon>Salix</taxon>
    </lineage>
</organism>
<evidence type="ECO:0000313" key="5">
    <source>
        <dbReference type="Proteomes" id="UP001151529"/>
    </source>
</evidence>
<feature type="region of interest" description="Disordered" evidence="1">
    <location>
        <begin position="1"/>
        <end position="42"/>
    </location>
</feature>
<feature type="domain" description="WLM" evidence="3">
    <location>
        <begin position="1"/>
        <end position="208"/>
    </location>
</feature>
<dbReference type="InterPro" id="IPR053000">
    <property type="entry name" value="WSS1-like_metalloprotease"/>
</dbReference>